<keyword evidence="1" id="KW-0812">Transmembrane</keyword>
<evidence type="ECO:0000313" key="5">
    <source>
        <dbReference type="Proteomes" id="UP000004095"/>
    </source>
</evidence>
<feature type="domain" description="DUF5683" evidence="3">
    <location>
        <begin position="129"/>
        <end position="205"/>
    </location>
</feature>
<reference evidence="4 5" key="1">
    <citation type="submission" date="2007-01" db="EMBL/GenBank/DDBJ databases">
        <authorList>
            <person name="Haygood M."/>
            <person name="Podell S."/>
            <person name="Anderson C."/>
            <person name="Hopkinson B."/>
            <person name="Roe K."/>
            <person name="Barbeau K."/>
            <person name="Gaasterland T."/>
            <person name="Ferriera S."/>
            <person name="Johnson J."/>
            <person name="Kravitz S."/>
            <person name="Beeson K."/>
            <person name="Sutton G."/>
            <person name="Rogers Y.-H."/>
            <person name="Friedman R."/>
            <person name="Frazier M."/>
            <person name="Venter J.C."/>
        </authorList>
    </citation>
    <scope>NUCLEOTIDE SEQUENCE [LARGE SCALE GENOMIC DNA]</scope>
    <source>
        <strain evidence="4 5">ATCC 23134</strain>
    </source>
</reference>
<evidence type="ECO:0000256" key="1">
    <source>
        <dbReference type="SAM" id="Phobius"/>
    </source>
</evidence>
<accession>A1ZKZ2</accession>
<dbReference type="OrthoDB" id="982207at2"/>
<keyword evidence="2" id="KW-0732">Signal</keyword>
<name>A1ZKZ2_MICM2</name>
<feature type="chain" id="PRO_5002641515" description="DUF5683 domain-containing protein" evidence="2">
    <location>
        <begin position="22"/>
        <end position="271"/>
    </location>
</feature>
<organism evidence="4 5">
    <name type="scientific">Microscilla marina ATCC 23134</name>
    <dbReference type="NCBI Taxonomy" id="313606"/>
    <lineage>
        <taxon>Bacteria</taxon>
        <taxon>Pseudomonadati</taxon>
        <taxon>Bacteroidota</taxon>
        <taxon>Cytophagia</taxon>
        <taxon>Cytophagales</taxon>
        <taxon>Microscillaceae</taxon>
        <taxon>Microscilla</taxon>
    </lineage>
</organism>
<gene>
    <name evidence="4" type="ORF">M23134_00112</name>
</gene>
<feature type="signal peptide" evidence="2">
    <location>
        <begin position="1"/>
        <end position="21"/>
    </location>
</feature>
<dbReference type="InterPro" id="IPR043738">
    <property type="entry name" value="DUF5683"/>
</dbReference>
<proteinExistence type="predicted"/>
<keyword evidence="1" id="KW-0472">Membrane</keyword>
<dbReference type="Pfam" id="PF18935">
    <property type="entry name" value="DUF5683"/>
    <property type="match status" value="1"/>
</dbReference>
<keyword evidence="5" id="KW-1185">Reference proteome</keyword>
<dbReference type="eggNOG" id="COG3266">
    <property type="taxonomic scope" value="Bacteria"/>
</dbReference>
<keyword evidence="1" id="KW-1133">Transmembrane helix</keyword>
<protein>
    <recommendedName>
        <fullName evidence="3">DUF5683 domain-containing protein</fullName>
    </recommendedName>
</protein>
<dbReference type="RefSeq" id="WP_002697126.1">
    <property type="nucleotide sequence ID" value="NZ_AAWS01000013.1"/>
</dbReference>
<dbReference type="Proteomes" id="UP000004095">
    <property type="component" value="Unassembled WGS sequence"/>
</dbReference>
<evidence type="ECO:0000256" key="2">
    <source>
        <dbReference type="SAM" id="SignalP"/>
    </source>
</evidence>
<evidence type="ECO:0000259" key="3">
    <source>
        <dbReference type="Pfam" id="PF18935"/>
    </source>
</evidence>
<comment type="caution">
    <text evidence="4">The sequence shown here is derived from an EMBL/GenBank/DDBJ whole genome shotgun (WGS) entry which is preliminary data.</text>
</comment>
<dbReference type="AlphaFoldDB" id="A1ZKZ2"/>
<dbReference type="EMBL" id="AAWS01000013">
    <property type="protein sequence ID" value="EAY28958.1"/>
    <property type="molecule type" value="Genomic_DNA"/>
</dbReference>
<feature type="transmembrane region" description="Helical" evidence="1">
    <location>
        <begin position="206"/>
        <end position="227"/>
    </location>
</feature>
<evidence type="ECO:0000313" key="4">
    <source>
        <dbReference type="EMBL" id="EAY28958.1"/>
    </source>
</evidence>
<sequence length="271" mass="30175">MIYHRIAIFILCSCWAGQLWAQTIVQQEAILDTAQQTITIPYLIEDAGTPVVNGAHQYQLQLYYTQNQGASYTGPLTHTNGHIGKGILPGQKKIVWHYAKDTLPFTGRNVQFKISGSYQSSVLGLGKGSAAFYSLLLPGLGRKKVYQPTSIHRKFWFVPAVLTYGLVATGIVAKVASTNTYKQYQQATTASSAEDLFNTANQQQRIFVGALLAAGVIWLGDILWVAIKGNKNRKKQQRLIKKNQQMDQNFGIITSYDFNNRQPTLGVKVKF</sequence>